<keyword evidence="15" id="KW-1185">Reference proteome</keyword>
<evidence type="ECO:0000256" key="10">
    <source>
        <dbReference type="ARBA" id="ARBA00049007"/>
    </source>
</evidence>
<feature type="binding site" evidence="11">
    <location>
        <position position="42"/>
    </location>
    <ligand>
        <name>L-glutamate</name>
        <dbReference type="ChEBI" id="CHEBI:29985"/>
    </ligand>
</feature>
<dbReference type="InterPro" id="IPR015421">
    <property type="entry name" value="PyrdxlP-dep_Trfase_major"/>
</dbReference>
<dbReference type="Gene3D" id="3.40.640.10">
    <property type="entry name" value="Type I PLP-dependent aspartate aminotransferase-like (Major domain)"/>
    <property type="match status" value="1"/>
</dbReference>
<feature type="binding site" evidence="11">
    <location>
        <position position="153"/>
    </location>
    <ligand>
        <name>pyridoxal 5'-phosphate</name>
        <dbReference type="ChEBI" id="CHEBI:597326"/>
    </ligand>
</feature>
<dbReference type="InterPro" id="IPR015422">
    <property type="entry name" value="PyrdxlP-dep_Trfase_small"/>
</dbReference>
<dbReference type="PROSITE" id="PS00595">
    <property type="entry name" value="AA_TRANSFER_CLASS_5"/>
    <property type="match status" value="1"/>
</dbReference>
<evidence type="ECO:0000313" key="14">
    <source>
        <dbReference type="EMBL" id="MFC3121768.1"/>
    </source>
</evidence>
<dbReference type="PANTHER" id="PTHR43247:SF1">
    <property type="entry name" value="PHOSPHOSERINE AMINOTRANSFERASE"/>
    <property type="match status" value="1"/>
</dbReference>
<keyword evidence="4 11" id="KW-0028">Amino-acid biosynthesis</keyword>
<dbReference type="SUPFAM" id="SSF53383">
    <property type="entry name" value="PLP-dependent transferases"/>
    <property type="match status" value="1"/>
</dbReference>
<dbReference type="RefSeq" id="WP_376919901.1">
    <property type="nucleotide sequence ID" value="NZ_JBHRSW010000014.1"/>
</dbReference>
<comment type="cofactor">
    <cofactor evidence="11">
        <name>pyridoxal 5'-phosphate</name>
        <dbReference type="ChEBI" id="CHEBI:597326"/>
    </cofactor>
    <text evidence="11">Binds 1 pyridoxal phosphate per subunit.</text>
</comment>
<comment type="pathway">
    <text evidence="11">Cofactor biosynthesis; pyridoxine 5'-phosphate biosynthesis; pyridoxine 5'-phosphate from D-erythrose 4-phosphate: step 3/5.</text>
</comment>
<accession>A0ABV7FQ10</accession>
<evidence type="ECO:0000256" key="5">
    <source>
        <dbReference type="ARBA" id="ARBA00022679"/>
    </source>
</evidence>
<protein>
    <recommendedName>
        <fullName evidence="11">Phosphoserine aminotransferase</fullName>
        <ecNumber evidence="11">2.6.1.52</ecNumber>
    </recommendedName>
    <alternativeName>
        <fullName evidence="11">Phosphohydroxythreonine aminotransferase</fullName>
        <shortName evidence="11">PSAT</shortName>
    </alternativeName>
</protein>
<dbReference type="EC" id="2.6.1.52" evidence="11"/>
<feature type="binding site" evidence="11">
    <location>
        <position position="102"/>
    </location>
    <ligand>
        <name>pyridoxal 5'-phosphate</name>
        <dbReference type="ChEBI" id="CHEBI:597326"/>
    </ligand>
</feature>
<evidence type="ECO:0000313" key="15">
    <source>
        <dbReference type="Proteomes" id="UP001595478"/>
    </source>
</evidence>
<evidence type="ECO:0000256" key="6">
    <source>
        <dbReference type="ARBA" id="ARBA00022898"/>
    </source>
</evidence>
<feature type="modified residue" description="N6-(pyridoxal phosphate)lysine" evidence="11">
    <location>
        <position position="197"/>
    </location>
</feature>
<comment type="catalytic activity">
    <reaction evidence="10 11 12">
        <text>O-phospho-L-serine + 2-oxoglutarate = 3-phosphooxypyruvate + L-glutamate</text>
        <dbReference type="Rhea" id="RHEA:14329"/>
        <dbReference type="ChEBI" id="CHEBI:16810"/>
        <dbReference type="ChEBI" id="CHEBI:18110"/>
        <dbReference type="ChEBI" id="CHEBI:29985"/>
        <dbReference type="ChEBI" id="CHEBI:57524"/>
        <dbReference type="EC" id="2.6.1.52"/>
    </reaction>
</comment>
<evidence type="ECO:0000256" key="7">
    <source>
        <dbReference type="ARBA" id="ARBA00023096"/>
    </source>
</evidence>
<keyword evidence="6 11" id="KW-0663">Pyridoxal phosphate</keyword>
<keyword evidence="7 11" id="KW-0664">Pyridoxine biosynthesis</keyword>
<evidence type="ECO:0000256" key="4">
    <source>
        <dbReference type="ARBA" id="ARBA00022605"/>
    </source>
</evidence>
<dbReference type="EMBL" id="JBHRSW010000014">
    <property type="protein sequence ID" value="MFC3121768.1"/>
    <property type="molecule type" value="Genomic_DNA"/>
</dbReference>
<dbReference type="PIRSF" id="PIRSF000525">
    <property type="entry name" value="SerC"/>
    <property type="match status" value="1"/>
</dbReference>
<comment type="catalytic activity">
    <reaction evidence="9 11">
        <text>4-(phosphooxy)-L-threonine + 2-oxoglutarate = (R)-3-hydroxy-2-oxo-4-phosphooxybutanoate + L-glutamate</text>
        <dbReference type="Rhea" id="RHEA:16573"/>
        <dbReference type="ChEBI" id="CHEBI:16810"/>
        <dbReference type="ChEBI" id="CHEBI:29985"/>
        <dbReference type="ChEBI" id="CHEBI:58452"/>
        <dbReference type="ChEBI" id="CHEBI:58538"/>
        <dbReference type="EC" id="2.6.1.52"/>
    </reaction>
</comment>
<comment type="subunit">
    <text evidence="11">Homodimer.</text>
</comment>
<dbReference type="Proteomes" id="UP001595478">
    <property type="component" value="Unassembled WGS sequence"/>
</dbReference>
<sequence>MQDIFNFSAGPAKLPRQVLEKAQAELLNWNGLGTSVMEVSHRGKPFIACAEKAEADLRSLMQIPENYKVLFLQGGGRGQFFSVPMNLAGRGNLTQHLVTGQWSQIAVAEAEKYMSVEVLAKTKTVDGYLSVPTQEEWQINPKAAYFHYCTNETVDGIEIDWIPEGGDVPVVADMSSNILSKQLDVSKFGIIYAGAQKNIGPSGLTLVIVREDLLAYARKDTPAIFNYQQQVNNDSMYNTPPTFSWYLAGLVFEWLLEQGGVAAIEKINKEKARLLYSAIDNSDFYRNQVAIDNRSKMNVTFHLANSHLDSLFLEQSFAQGLHALKGHRFVGGMRASIYNAMPLEGVKALVDFMQEFERVNG</sequence>
<organism evidence="14 15">
    <name type="scientific">Agaribacter flavus</name>
    <dbReference type="NCBI Taxonomy" id="1902781"/>
    <lineage>
        <taxon>Bacteria</taxon>
        <taxon>Pseudomonadati</taxon>
        <taxon>Pseudomonadota</taxon>
        <taxon>Gammaproteobacteria</taxon>
        <taxon>Alteromonadales</taxon>
        <taxon>Alteromonadaceae</taxon>
        <taxon>Agaribacter</taxon>
    </lineage>
</organism>
<evidence type="ECO:0000256" key="11">
    <source>
        <dbReference type="HAMAP-Rule" id="MF_00160"/>
    </source>
</evidence>
<dbReference type="Pfam" id="PF00266">
    <property type="entry name" value="Aminotran_5"/>
    <property type="match status" value="1"/>
</dbReference>
<comment type="pathway">
    <text evidence="1 11 12">Amino-acid biosynthesis; L-serine biosynthesis; L-serine from 3-phospho-D-glycerate: step 2/3.</text>
</comment>
<name>A0ABV7FQ10_9ALTE</name>
<dbReference type="InterPro" id="IPR020578">
    <property type="entry name" value="Aminotrans_V_PyrdxlP_BS"/>
</dbReference>
<dbReference type="GO" id="GO:0004648">
    <property type="term" value="F:O-phospho-L-serine:2-oxoglutarate aminotransferase activity"/>
    <property type="evidence" value="ECO:0007669"/>
    <property type="project" value="UniProtKB-EC"/>
</dbReference>
<dbReference type="HAMAP" id="MF_00160">
    <property type="entry name" value="SerC_aminotrans_5"/>
    <property type="match status" value="1"/>
</dbReference>
<keyword evidence="3 11" id="KW-0032">Aminotransferase</keyword>
<feature type="domain" description="Aminotransferase class V" evidence="13">
    <location>
        <begin position="4"/>
        <end position="349"/>
    </location>
</feature>
<evidence type="ECO:0000256" key="3">
    <source>
        <dbReference type="ARBA" id="ARBA00022576"/>
    </source>
</evidence>
<dbReference type="NCBIfam" id="TIGR01364">
    <property type="entry name" value="serC_1"/>
    <property type="match status" value="1"/>
</dbReference>
<comment type="similarity">
    <text evidence="2 11">Belongs to the class-V pyridoxal-phosphate-dependent aminotransferase family. SerC subfamily.</text>
</comment>
<dbReference type="CDD" id="cd00611">
    <property type="entry name" value="PSAT_like"/>
    <property type="match status" value="1"/>
</dbReference>
<keyword evidence="5 11" id="KW-0808">Transferase</keyword>
<feature type="binding site" evidence="11">
    <location>
        <begin position="76"/>
        <end position="77"/>
    </location>
    <ligand>
        <name>pyridoxal 5'-phosphate</name>
        <dbReference type="ChEBI" id="CHEBI:597326"/>
    </ligand>
</feature>
<gene>
    <name evidence="11 14" type="primary">serC</name>
    <name evidence="14" type="ORF">ACFOHL_09065</name>
</gene>
<keyword evidence="8 11" id="KW-0718">Serine biosynthesis</keyword>
<feature type="binding site" evidence="11">
    <location>
        <position position="173"/>
    </location>
    <ligand>
        <name>pyridoxal 5'-phosphate</name>
        <dbReference type="ChEBI" id="CHEBI:597326"/>
    </ligand>
</feature>
<keyword evidence="11" id="KW-0963">Cytoplasm</keyword>
<comment type="subcellular location">
    <subcellularLocation>
        <location evidence="11">Cytoplasm</location>
    </subcellularLocation>
</comment>
<reference evidence="15" key="1">
    <citation type="journal article" date="2019" name="Int. J. Syst. Evol. Microbiol.">
        <title>The Global Catalogue of Microorganisms (GCM) 10K type strain sequencing project: providing services to taxonomists for standard genome sequencing and annotation.</title>
        <authorList>
            <consortium name="The Broad Institute Genomics Platform"/>
            <consortium name="The Broad Institute Genome Sequencing Center for Infectious Disease"/>
            <person name="Wu L."/>
            <person name="Ma J."/>
        </authorList>
    </citation>
    <scope>NUCLEOTIDE SEQUENCE [LARGE SCALE GENOMIC DNA]</scope>
    <source>
        <strain evidence="15">KCTC 52473</strain>
    </source>
</reference>
<evidence type="ECO:0000256" key="1">
    <source>
        <dbReference type="ARBA" id="ARBA00005099"/>
    </source>
</evidence>
<dbReference type="InterPro" id="IPR022278">
    <property type="entry name" value="Pser_aminoTfrase"/>
</dbReference>
<dbReference type="PANTHER" id="PTHR43247">
    <property type="entry name" value="PHOSPHOSERINE AMINOTRANSFERASE"/>
    <property type="match status" value="1"/>
</dbReference>
<feature type="binding site" evidence="11">
    <location>
        <position position="196"/>
    </location>
    <ligand>
        <name>pyridoxal 5'-phosphate</name>
        <dbReference type="ChEBI" id="CHEBI:597326"/>
    </ligand>
</feature>
<dbReference type="NCBIfam" id="NF003764">
    <property type="entry name" value="PRK05355.1"/>
    <property type="match status" value="1"/>
</dbReference>
<evidence type="ECO:0000256" key="2">
    <source>
        <dbReference type="ARBA" id="ARBA00006904"/>
    </source>
</evidence>
<dbReference type="Gene3D" id="3.90.1150.10">
    <property type="entry name" value="Aspartate Aminotransferase, domain 1"/>
    <property type="match status" value="1"/>
</dbReference>
<evidence type="ECO:0000259" key="13">
    <source>
        <dbReference type="Pfam" id="PF00266"/>
    </source>
</evidence>
<proteinExistence type="inferred from homology"/>
<feature type="binding site" evidence="11">
    <location>
        <begin position="238"/>
        <end position="239"/>
    </location>
    <ligand>
        <name>pyridoxal 5'-phosphate</name>
        <dbReference type="ChEBI" id="CHEBI:597326"/>
    </ligand>
</feature>
<comment type="function">
    <text evidence="11">Catalyzes the reversible conversion of 3-phosphohydroxypyruvate to phosphoserine and of 3-hydroxy-2-oxo-4-phosphonooxybutanoate to phosphohydroxythreonine.</text>
</comment>
<comment type="caution">
    <text evidence="11">Lacks conserved residue(s) required for the propagation of feature annotation.</text>
</comment>
<comment type="caution">
    <text evidence="14">The sequence shown here is derived from an EMBL/GenBank/DDBJ whole genome shotgun (WGS) entry which is preliminary data.</text>
</comment>
<evidence type="ECO:0000256" key="8">
    <source>
        <dbReference type="ARBA" id="ARBA00023299"/>
    </source>
</evidence>
<dbReference type="InterPro" id="IPR015424">
    <property type="entry name" value="PyrdxlP-dep_Trfase"/>
</dbReference>
<evidence type="ECO:0000256" key="12">
    <source>
        <dbReference type="RuleBase" id="RU004505"/>
    </source>
</evidence>
<evidence type="ECO:0000256" key="9">
    <source>
        <dbReference type="ARBA" id="ARBA00047630"/>
    </source>
</evidence>
<dbReference type="InterPro" id="IPR000192">
    <property type="entry name" value="Aminotrans_V_dom"/>
</dbReference>